<evidence type="ECO:0000313" key="1">
    <source>
        <dbReference type="EMBL" id="KAF6322481.1"/>
    </source>
</evidence>
<protein>
    <submittedName>
        <fullName evidence="1">Uncharacterized protein</fullName>
    </submittedName>
</protein>
<name>A0A7J7VBT4_PIPKU</name>
<reference evidence="1 2" key="1">
    <citation type="journal article" date="2020" name="Nature">
        <title>Six reference-quality genomes reveal evolution of bat adaptations.</title>
        <authorList>
            <person name="Jebb D."/>
            <person name="Huang Z."/>
            <person name="Pippel M."/>
            <person name="Hughes G.M."/>
            <person name="Lavrichenko K."/>
            <person name="Devanna P."/>
            <person name="Winkler S."/>
            <person name="Jermiin L.S."/>
            <person name="Skirmuntt E.C."/>
            <person name="Katzourakis A."/>
            <person name="Burkitt-Gray L."/>
            <person name="Ray D.A."/>
            <person name="Sullivan K.A.M."/>
            <person name="Roscito J.G."/>
            <person name="Kirilenko B.M."/>
            <person name="Davalos L.M."/>
            <person name="Corthals A.P."/>
            <person name="Power M.L."/>
            <person name="Jones G."/>
            <person name="Ransome R.D."/>
            <person name="Dechmann D.K.N."/>
            <person name="Locatelli A.G."/>
            <person name="Puechmaille S.J."/>
            <person name="Fedrigo O."/>
            <person name="Jarvis E.D."/>
            <person name="Hiller M."/>
            <person name="Vernes S.C."/>
            <person name="Myers E.W."/>
            <person name="Teeling E.C."/>
        </authorList>
    </citation>
    <scope>NUCLEOTIDE SEQUENCE [LARGE SCALE GENOMIC DNA]</scope>
    <source>
        <strain evidence="1">MPipKuh1</strain>
        <tissue evidence="1">Flight muscle</tissue>
    </source>
</reference>
<keyword evidence="2" id="KW-1185">Reference proteome</keyword>
<proteinExistence type="predicted"/>
<organism evidence="1 2">
    <name type="scientific">Pipistrellus kuhlii</name>
    <name type="common">Kuhl's pipistrelle</name>
    <dbReference type="NCBI Taxonomy" id="59472"/>
    <lineage>
        <taxon>Eukaryota</taxon>
        <taxon>Metazoa</taxon>
        <taxon>Chordata</taxon>
        <taxon>Craniata</taxon>
        <taxon>Vertebrata</taxon>
        <taxon>Euteleostomi</taxon>
        <taxon>Mammalia</taxon>
        <taxon>Eutheria</taxon>
        <taxon>Laurasiatheria</taxon>
        <taxon>Chiroptera</taxon>
        <taxon>Yangochiroptera</taxon>
        <taxon>Vespertilionidae</taxon>
        <taxon>Pipistrellus</taxon>
    </lineage>
</organism>
<sequence length="123" mass="13943">MSLSQHLEARQAHPYVFTCSLVTYLSNPIPSMWICSISHSSGFQTPGNLHGIEGGSVCVCVCVCMHTHVLDNIFYFGGVTLRSSWHYMRELCDEKPQIQGKQRKECPIKALLSLRCLSNRRRD</sequence>
<evidence type="ECO:0000313" key="2">
    <source>
        <dbReference type="Proteomes" id="UP000558488"/>
    </source>
</evidence>
<accession>A0A7J7VBT4</accession>
<dbReference type="Proteomes" id="UP000558488">
    <property type="component" value="Unassembled WGS sequence"/>
</dbReference>
<comment type="caution">
    <text evidence="1">The sequence shown here is derived from an EMBL/GenBank/DDBJ whole genome shotgun (WGS) entry which is preliminary data.</text>
</comment>
<dbReference type="EMBL" id="JACAGB010000015">
    <property type="protein sequence ID" value="KAF6322481.1"/>
    <property type="molecule type" value="Genomic_DNA"/>
</dbReference>
<dbReference type="AlphaFoldDB" id="A0A7J7VBT4"/>
<gene>
    <name evidence="1" type="ORF">mPipKuh1_008482</name>
</gene>